<dbReference type="EMBL" id="FR904706">
    <property type="protein sequence ID" value="CDQ70259.1"/>
    <property type="molecule type" value="Genomic_DNA"/>
</dbReference>
<protein>
    <submittedName>
        <fullName evidence="1">Uncharacterized protein</fullName>
    </submittedName>
</protein>
<accession>A0A060WYY8</accession>
<organism evidence="1 2">
    <name type="scientific">Oncorhynchus mykiss</name>
    <name type="common">Rainbow trout</name>
    <name type="synonym">Salmo gairdneri</name>
    <dbReference type="NCBI Taxonomy" id="8022"/>
    <lineage>
        <taxon>Eukaryota</taxon>
        <taxon>Metazoa</taxon>
        <taxon>Chordata</taxon>
        <taxon>Craniata</taxon>
        <taxon>Vertebrata</taxon>
        <taxon>Euteleostomi</taxon>
        <taxon>Actinopterygii</taxon>
        <taxon>Neopterygii</taxon>
        <taxon>Teleostei</taxon>
        <taxon>Protacanthopterygii</taxon>
        <taxon>Salmoniformes</taxon>
        <taxon>Salmonidae</taxon>
        <taxon>Salmoninae</taxon>
        <taxon>Oncorhynchus</taxon>
    </lineage>
</organism>
<dbReference type="AlphaFoldDB" id="A0A060WYY8"/>
<evidence type="ECO:0000313" key="2">
    <source>
        <dbReference type="Proteomes" id="UP000193380"/>
    </source>
</evidence>
<reference evidence="1" key="2">
    <citation type="submission" date="2014-03" db="EMBL/GenBank/DDBJ databases">
        <authorList>
            <person name="Genoscope - CEA"/>
        </authorList>
    </citation>
    <scope>NUCLEOTIDE SEQUENCE</scope>
</reference>
<gene>
    <name evidence="1" type="ORF">GSONMT00021824001</name>
</gene>
<reference evidence="1" key="1">
    <citation type="journal article" date="2014" name="Nat. Commun.">
        <title>The rainbow trout genome provides novel insights into evolution after whole-genome duplication in vertebrates.</title>
        <authorList>
            <person name="Berthelot C."/>
            <person name="Brunet F."/>
            <person name="Chalopin D."/>
            <person name="Juanchich A."/>
            <person name="Bernard M."/>
            <person name="Noel B."/>
            <person name="Bento P."/>
            <person name="Da Silva C."/>
            <person name="Labadie K."/>
            <person name="Alberti A."/>
            <person name="Aury J.M."/>
            <person name="Louis A."/>
            <person name="Dehais P."/>
            <person name="Bardou P."/>
            <person name="Montfort J."/>
            <person name="Klopp C."/>
            <person name="Cabau C."/>
            <person name="Gaspin C."/>
            <person name="Thorgaard G.H."/>
            <person name="Boussaha M."/>
            <person name="Quillet E."/>
            <person name="Guyomard R."/>
            <person name="Galiana D."/>
            <person name="Bobe J."/>
            <person name="Volff J.N."/>
            <person name="Genet C."/>
            <person name="Wincker P."/>
            <person name="Jaillon O."/>
            <person name="Roest Crollius H."/>
            <person name="Guiguen Y."/>
        </authorList>
    </citation>
    <scope>NUCLEOTIDE SEQUENCE [LARGE SCALE GENOMIC DNA]</scope>
</reference>
<proteinExistence type="predicted"/>
<dbReference type="Proteomes" id="UP000193380">
    <property type="component" value="Unassembled WGS sequence"/>
</dbReference>
<sequence>MSAKGVGTRGFYFNTVLSLARSLAAHRPAPIDKVSYVISVNVK</sequence>
<dbReference type="PaxDb" id="8022-A0A060WYY8"/>
<name>A0A060WYY8_ONCMY</name>
<evidence type="ECO:0000313" key="1">
    <source>
        <dbReference type="EMBL" id="CDQ70259.1"/>
    </source>
</evidence>